<organism evidence="1 3">
    <name type="scientific">Rotaria magnacalcarata</name>
    <dbReference type="NCBI Taxonomy" id="392030"/>
    <lineage>
        <taxon>Eukaryota</taxon>
        <taxon>Metazoa</taxon>
        <taxon>Spiralia</taxon>
        <taxon>Gnathifera</taxon>
        <taxon>Rotifera</taxon>
        <taxon>Eurotatoria</taxon>
        <taxon>Bdelloidea</taxon>
        <taxon>Philodinida</taxon>
        <taxon>Philodinidae</taxon>
        <taxon>Rotaria</taxon>
    </lineage>
</organism>
<dbReference type="EMBL" id="CAJNRF010000477">
    <property type="protein sequence ID" value="CAF1963202.1"/>
    <property type="molecule type" value="Genomic_DNA"/>
</dbReference>
<dbReference type="Proteomes" id="UP000663856">
    <property type="component" value="Unassembled WGS sequence"/>
</dbReference>
<dbReference type="Proteomes" id="UP000663866">
    <property type="component" value="Unassembled WGS sequence"/>
</dbReference>
<sequence>MIKTALIDLIELVDIDYGRN</sequence>
<reference evidence="1" key="1">
    <citation type="submission" date="2021-02" db="EMBL/GenBank/DDBJ databases">
        <authorList>
            <person name="Nowell W R."/>
        </authorList>
    </citation>
    <scope>NUCLEOTIDE SEQUENCE</scope>
</reference>
<dbReference type="AlphaFoldDB" id="A0A816LW46"/>
<name>A0A816LW46_9BILA</name>
<accession>A0A816LW46</accession>
<evidence type="ECO:0000313" key="3">
    <source>
        <dbReference type="Proteomes" id="UP000663856"/>
    </source>
</evidence>
<keyword evidence="4" id="KW-1185">Reference proteome</keyword>
<evidence type="ECO:0000313" key="4">
    <source>
        <dbReference type="Proteomes" id="UP000663866"/>
    </source>
</evidence>
<dbReference type="EMBL" id="CAJOBG010000728">
    <property type="protein sequence ID" value="CAF3850504.1"/>
    <property type="molecule type" value="Genomic_DNA"/>
</dbReference>
<comment type="caution">
    <text evidence="1">The sequence shown here is derived from an EMBL/GenBank/DDBJ whole genome shotgun (WGS) entry which is preliminary data.</text>
</comment>
<proteinExistence type="predicted"/>
<evidence type="ECO:0000313" key="1">
    <source>
        <dbReference type="EMBL" id="CAF1963202.1"/>
    </source>
</evidence>
<evidence type="ECO:0000313" key="2">
    <source>
        <dbReference type="EMBL" id="CAF3850504.1"/>
    </source>
</evidence>
<gene>
    <name evidence="2" type="ORF">OVN521_LOCUS6820</name>
    <name evidence="1" type="ORF">WKI299_LOCUS2945</name>
</gene>
<feature type="non-terminal residue" evidence="1">
    <location>
        <position position="1"/>
    </location>
</feature>
<protein>
    <submittedName>
        <fullName evidence="1">Uncharacterized protein</fullName>
    </submittedName>
</protein>